<evidence type="ECO:0000256" key="1">
    <source>
        <dbReference type="ARBA" id="ARBA00023125"/>
    </source>
</evidence>
<dbReference type="InterPro" id="IPR050140">
    <property type="entry name" value="SRY-related_HMG-box_TF-like"/>
</dbReference>
<feature type="compositionally biased region" description="Basic and acidic residues" evidence="4">
    <location>
        <begin position="65"/>
        <end position="75"/>
    </location>
</feature>
<keyword evidence="2 3" id="KW-0539">Nucleus</keyword>
<accession>A0ABM0M5D2</accession>
<reference evidence="7" key="1">
    <citation type="submission" date="2025-08" db="UniProtKB">
        <authorList>
            <consortium name="RefSeq"/>
        </authorList>
    </citation>
    <scope>IDENTIFICATION</scope>
    <source>
        <tissue evidence="7">Testes</tissue>
    </source>
</reference>
<feature type="domain" description="HMG box" evidence="5">
    <location>
        <begin position="6"/>
        <end position="74"/>
    </location>
</feature>
<dbReference type="InterPro" id="IPR009071">
    <property type="entry name" value="HMG_box_dom"/>
</dbReference>
<dbReference type="PANTHER" id="PTHR10270:SF324">
    <property type="entry name" value="SOX DOMAIN-CONTAINING PROTEIN DICHAETE-RELATED"/>
    <property type="match status" value="1"/>
</dbReference>
<dbReference type="CDD" id="cd22028">
    <property type="entry name" value="HMG-box_SoxA_SoxB_SoxG"/>
    <property type="match status" value="1"/>
</dbReference>
<dbReference type="Proteomes" id="UP000694865">
    <property type="component" value="Unplaced"/>
</dbReference>
<sequence length="179" mass="19579">MADQRIKRPTNAFMVWSRSQRRKVRQINPKLHNSEISKQLGIEWKQMTEMEKRPFIDEANRLKQQHAKEHPDYKYQPKRKRKVTPGKSNRPMTAAAMIAAASSATNNGVIVQPGVQPASTSTVTALPGTTSAAVAPYSIMLLQVVDNAGISGQNTVPPTTEAVTTAEPGTATIAEDKST</sequence>
<dbReference type="SMART" id="SM00398">
    <property type="entry name" value="HMG"/>
    <property type="match status" value="1"/>
</dbReference>
<proteinExistence type="predicted"/>
<dbReference type="RefSeq" id="XP_006815223.1">
    <property type="nucleotide sequence ID" value="XM_006815160.1"/>
</dbReference>
<feature type="DNA-binding region" description="HMG box" evidence="3">
    <location>
        <begin position="6"/>
        <end position="74"/>
    </location>
</feature>
<evidence type="ECO:0000256" key="2">
    <source>
        <dbReference type="ARBA" id="ARBA00023242"/>
    </source>
</evidence>
<dbReference type="InterPro" id="IPR036910">
    <property type="entry name" value="HMG_box_dom_sf"/>
</dbReference>
<feature type="region of interest" description="Disordered" evidence="4">
    <location>
        <begin position="65"/>
        <end position="89"/>
    </location>
</feature>
<evidence type="ECO:0000256" key="4">
    <source>
        <dbReference type="SAM" id="MobiDB-lite"/>
    </source>
</evidence>
<evidence type="ECO:0000256" key="3">
    <source>
        <dbReference type="PROSITE-ProRule" id="PRU00267"/>
    </source>
</evidence>
<organism evidence="6 7">
    <name type="scientific">Saccoglossus kowalevskii</name>
    <name type="common">Acorn worm</name>
    <dbReference type="NCBI Taxonomy" id="10224"/>
    <lineage>
        <taxon>Eukaryota</taxon>
        <taxon>Metazoa</taxon>
        <taxon>Hemichordata</taxon>
        <taxon>Enteropneusta</taxon>
        <taxon>Harrimaniidae</taxon>
        <taxon>Saccoglossus</taxon>
    </lineage>
</organism>
<evidence type="ECO:0000313" key="7">
    <source>
        <dbReference type="RefSeq" id="XP_006815223.1"/>
    </source>
</evidence>
<protein>
    <submittedName>
        <fullName evidence="7">Transcription factor Sox-3-like</fullName>
    </submittedName>
</protein>
<gene>
    <name evidence="7" type="primary">LOC100375169</name>
</gene>
<keyword evidence="6" id="KW-1185">Reference proteome</keyword>
<keyword evidence="1 3" id="KW-0238">DNA-binding</keyword>
<dbReference type="PROSITE" id="PS50118">
    <property type="entry name" value="HMG_BOX_2"/>
    <property type="match status" value="1"/>
</dbReference>
<dbReference type="PRINTS" id="PR00886">
    <property type="entry name" value="HIGHMOBLTY12"/>
</dbReference>
<dbReference type="SUPFAM" id="SSF47095">
    <property type="entry name" value="HMG-box"/>
    <property type="match status" value="1"/>
</dbReference>
<dbReference type="Gene3D" id="1.10.30.10">
    <property type="entry name" value="High mobility group box domain"/>
    <property type="match status" value="1"/>
</dbReference>
<dbReference type="PANTHER" id="PTHR10270">
    <property type="entry name" value="SOX TRANSCRIPTION FACTOR"/>
    <property type="match status" value="1"/>
</dbReference>
<name>A0ABM0M5D2_SACKO</name>
<evidence type="ECO:0000313" key="6">
    <source>
        <dbReference type="Proteomes" id="UP000694865"/>
    </source>
</evidence>
<dbReference type="Pfam" id="PF00505">
    <property type="entry name" value="HMG_box"/>
    <property type="match status" value="1"/>
</dbReference>
<dbReference type="GeneID" id="100375169"/>
<evidence type="ECO:0000259" key="5">
    <source>
        <dbReference type="PROSITE" id="PS50118"/>
    </source>
</evidence>